<name>A0A4U1C6J8_9SPHI</name>
<evidence type="ECO:0008006" key="4">
    <source>
        <dbReference type="Google" id="ProtNLM"/>
    </source>
</evidence>
<keyword evidence="1" id="KW-1133">Transmembrane helix</keyword>
<reference evidence="2 3" key="1">
    <citation type="submission" date="2019-04" db="EMBL/GenBank/DDBJ databases">
        <title>Pedobacter sp. AR-3-17 sp. nov., isolated from Arctic soil.</title>
        <authorList>
            <person name="Dahal R.H."/>
            <person name="Kim D.-U."/>
        </authorList>
    </citation>
    <scope>NUCLEOTIDE SEQUENCE [LARGE SCALE GENOMIC DNA]</scope>
    <source>
        <strain evidence="2 3">AR-3-17</strain>
    </source>
</reference>
<dbReference type="AlphaFoldDB" id="A0A4U1C6J8"/>
<evidence type="ECO:0000313" key="2">
    <source>
        <dbReference type="EMBL" id="TKC01022.1"/>
    </source>
</evidence>
<sequence length="80" mass="9800">MAYQKFRDRQKSPAKRFLLILGLVMFAIYFVLGILIIFWDEFPLLYGVEKIWKIAFASLLIIYSFFRFYRLIKQQQHEEE</sequence>
<gene>
    <name evidence="2" type="ORF">FA046_04930</name>
</gene>
<proteinExistence type="predicted"/>
<dbReference type="OrthoDB" id="1376970at2"/>
<dbReference type="Proteomes" id="UP000308181">
    <property type="component" value="Unassembled WGS sequence"/>
</dbReference>
<evidence type="ECO:0000313" key="3">
    <source>
        <dbReference type="Proteomes" id="UP000308181"/>
    </source>
</evidence>
<dbReference type="RefSeq" id="WP_136825227.1">
    <property type="nucleotide sequence ID" value="NZ_SWBP01000001.1"/>
</dbReference>
<feature type="transmembrane region" description="Helical" evidence="1">
    <location>
        <begin position="51"/>
        <end position="69"/>
    </location>
</feature>
<protein>
    <recommendedName>
        <fullName evidence="4">2TM domain-containing protein</fullName>
    </recommendedName>
</protein>
<keyword evidence="1" id="KW-0812">Transmembrane</keyword>
<organism evidence="2 3">
    <name type="scientific">Pedobacter cryophilus</name>
    <dbReference type="NCBI Taxonomy" id="2571271"/>
    <lineage>
        <taxon>Bacteria</taxon>
        <taxon>Pseudomonadati</taxon>
        <taxon>Bacteroidota</taxon>
        <taxon>Sphingobacteriia</taxon>
        <taxon>Sphingobacteriales</taxon>
        <taxon>Sphingobacteriaceae</taxon>
        <taxon>Pedobacter</taxon>
    </lineage>
</organism>
<feature type="transmembrane region" description="Helical" evidence="1">
    <location>
        <begin position="17"/>
        <end position="39"/>
    </location>
</feature>
<accession>A0A4U1C6J8</accession>
<keyword evidence="3" id="KW-1185">Reference proteome</keyword>
<comment type="caution">
    <text evidence="2">The sequence shown here is derived from an EMBL/GenBank/DDBJ whole genome shotgun (WGS) entry which is preliminary data.</text>
</comment>
<dbReference type="EMBL" id="SWBP01000001">
    <property type="protein sequence ID" value="TKC01022.1"/>
    <property type="molecule type" value="Genomic_DNA"/>
</dbReference>
<evidence type="ECO:0000256" key="1">
    <source>
        <dbReference type="SAM" id="Phobius"/>
    </source>
</evidence>
<keyword evidence="1" id="KW-0472">Membrane</keyword>